<gene>
    <name evidence="3" type="ORF">LX66_4201</name>
</gene>
<organism evidence="3 4">
    <name type="scientific">Chitinophaga japonensis</name>
    <name type="common">Flexibacter japonensis</name>
    <dbReference type="NCBI Taxonomy" id="104662"/>
    <lineage>
        <taxon>Bacteria</taxon>
        <taxon>Pseudomonadati</taxon>
        <taxon>Bacteroidota</taxon>
        <taxon>Chitinophagia</taxon>
        <taxon>Chitinophagales</taxon>
        <taxon>Chitinophagaceae</taxon>
        <taxon>Chitinophaga</taxon>
    </lineage>
</organism>
<evidence type="ECO:0000313" key="4">
    <source>
        <dbReference type="Proteomes" id="UP000316778"/>
    </source>
</evidence>
<dbReference type="PANTHER" id="PTHR46401">
    <property type="entry name" value="GLYCOSYLTRANSFERASE WBBK-RELATED"/>
    <property type="match status" value="1"/>
</dbReference>
<comment type="caution">
    <text evidence="3">The sequence shown here is derived from an EMBL/GenBank/DDBJ whole genome shotgun (WGS) entry which is preliminary data.</text>
</comment>
<dbReference type="Pfam" id="PF00534">
    <property type="entry name" value="Glycos_transf_1"/>
    <property type="match status" value="1"/>
</dbReference>
<dbReference type="GO" id="GO:0016757">
    <property type="term" value="F:glycosyltransferase activity"/>
    <property type="evidence" value="ECO:0007669"/>
    <property type="project" value="InterPro"/>
</dbReference>
<dbReference type="OrthoDB" id="502646at2"/>
<keyword evidence="1 3" id="KW-0808">Transferase</keyword>
<dbReference type="EMBL" id="VLLG01000004">
    <property type="protein sequence ID" value="TWI86934.1"/>
    <property type="molecule type" value="Genomic_DNA"/>
</dbReference>
<evidence type="ECO:0000313" key="3">
    <source>
        <dbReference type="EMBL" id="TWI86934.1"/>
    </source>
</evidence>
<feature type="domain" description="Glycosyl transferase family 1" evidence="2">
    <location>
        <begin position="252"/>
        <end position="348"/>
    </location>
</feature>
<dbReference type="SUPFAM" id="SSF53756">
    <property type="entry name" value="UDP-Glycosyltransferase/glycogen phosphorylase"/>
    <property type="match status" value="1"/>
</dbReference>
<name>A0A562T172_CHIJA</name>
<dbReference type="RefSeq" id="WP_145717126.1">
    <property type="nucleotide sequence ID" value="NZ_BAAAFY010000004.1"/>
</dbReference>
<accession>A0A562T172</accession>
<dbReference type="InterPro" id="IPR001296">
    <property type="entry name" value="Glyco_trans_1"/>
</dbReference>
<dbReference type="AlphaFoldDB" id="A0A562T172"/>
<evidence type="ECO:0000256" key="1">
    <source>
        <dbReference type="ARBA" id="ARBA00022679"/>
    </source>
</evidence>
<keyword evidence="4" id="KW-1185">Reference proteome</keyword>
<evidence type="ECO:0000259" key="2">
    <source>
        <dbReference type="Pfam" id="PF00534"/>
    </source>
</evidence>
<proteinExistence type="predicted"/>
<reference evidence="3 4" key="1">
    <citation type="journal article" date="2013" name="Stand. Genomic Sci.">
        <title>Genomic Encyclopedia of Type Strains, Phase I: The one thousand microbial genomes (KMG-I) project.</title>
        <authorList>
            <person name="Kyrpides N.C."/>
            <person name="Woyke T."/>
            <person name="Eisen J.A."/>
            <person name="Garrity G."/>
            <person name="Lilburn T.G."/>
            <person name="Beck B.J."/>
            <person name="Whitman W.B."/>
            <person name="Hugenholtz P."/>
            <person name="Klenk H.P."/>
        </authorList>
    </citation>
    <scope>NUCLEOTIDE SEQUENCE [LARGE SCALE GENOMIC DNA]</scope>
    <source>
        <strain evidence="3 4">DSM 13484</strain>
    </source>
</reference>
<protein>
    <submittedName>
        <fullName evidence="3">Glycosyl transferase family 1</fullName>
    </submittedName>
</protein>
<sequence length="395" mass="45240">MKVVINASTIRIGGGLQATHSFVDQCRELNSYTFHVFLSERVAEIIDTSLFPGNFFFYRMRSGSASAKKRRMMRRELAELESRIRPDVVLTVYGPSYWRPKAVHVCGYAKGQYIYKDSPLYQILSFKQLLLLRVKEYLHVKSFRKDCDAFIVETEDVRERLMKLIPGKPIYTVANTFHQLFDDSSQWSNNITLPASDAFSLLTVSANYLHKNLRIIPAVIDYLVKTYPGFKFRFVLTVGRQELSGITDFHNEYVVLLGKVDVHDCPNLYRQVDALFLPTLVECFSVSYVEAMKMNKVILTSDLPFATGVCRDAALYFNPLSPEDIGDVIYKVAQSPSLREELLCNGKKQLARAIMAKDRVRGYMNIIKKCYESRHNEQFLLKGAEAYRCSVTGES</sequence>
<dbReference type="Proteomes" id="UP000316778">
    <property type="component" value="Unassembled WGS sequence"/>
</dbReference>
<dbReference type="Gene3D" id="3.40.50.2000">
    <property type="entry name" value="Glycogen Phosphorylase B"/>
    <property type="match status" value="1"/>
</dbReference>
<dbReference type="PANTHER" id="PTHR46401:SF2">
    <property type="entry name" value="GLYCOSYLTRANSFERASE WBBK-RELATED"/>
    <property type="match status" value="1"/>
</dbReference>